<dbReference type="RefSeq" id="WP_074860174.1">
    <property type="nucleotide sequence ID" value="NZ_CP104579.1"/>
</dbReference>
<reference evidence="9 12" key="2">
    <citation type="submission" date="2018-10" db="EMBL/GenBank/DDBJ databases">
        <title>Transmission dynamics of multidrug resistant bacteria on intensive care unit surfaces.</title>
        <authorList>
            <person name="D'Souza A.W."/>
            <person name="Potter R.F."/>
            <person name="Wallace M."/>
            <person name="Shupe A."/>
            <person name="Patel S."/>
            <person name="Sun S."/>
            <person name="Gul D."/>
            <person name="Kwon J.H."/>
            <person name="Andleeb S."/>
            <person name="Burnham C.-A.D."/>
            <person name="Dantas G."/>
        </authorList>
    </citation>
    <scope>NUCLEOTIDE SEQUENCE [LARGE SCALE GENOMIC DNA]</scope>
    <source>
        <strain evidence="9 12">PO_271</strain>
    </source>
</reference>
<evidence type="ECO:0000256" key="2">
    <source>
        <dbReference type="ARBA" id="ARBA00022448"/>
    </source>
</evidence>
<feature type="transmembrane region" description="Helical" evidence="6">
    <location>
        <begin position="368"/>
        <end position="392"/>
    </location>
</feature>
<sequence length="443" mass="47427">MHNNNNGYPSSARAWATVAILMVAYVLSFVDRQILNLLVEPIRRDLAINDTQMSLLMGLSFALFYTVCGIPLGRVADTRSRRGLIAVGILFWSAATAACGMAKMYWQFLLCRIGVGVGEAALSPAAYSLIADSFPAERRATAISVYSMGVYLGSGLAFLVGGLVIQFASAQGDVTLPVLGEVRPWQLIFLILGVAGVFFTLLMLAIKEPVRRGAGAGVAVPLSEVGRYIRANRRTVLLHNFGFAGLAFAGYGSAAWIPTFYIRTYGWDAGQVGIVYGCIVAVFGCLGIVFGGRLADLMAKRGRSDANMRVGLYAALGALPMVVLFPLMDSAFWASMLLALAVFCLSMPFGVAPAAIQEIMPNSMRGQASAIYLFVITLIGLGVGPTAVALVTDFVFADDNALRYSLLIVTTLAVLMSIILLAKSLKPYRESVTRLEQWAANPA</sequence>
<feature type="transmembrane region" description="Helical" evidence="6">
    <location>
        <begin position="112"/>
        <end position="131"/>
    </location>
</feature>
<dbReference type="PANTHER" id="PTHR23505">
    <property type="entry name" value="SPINSTER"/>
    <property type="match status" value="1"/>
</dbReference>
<evidence type="ECO:0000313" key="10">
    <source>
        <dbReference type="EMBL" id="SUD52245.1"/>
    </source>
</evidence>
<evidence type="ECO:0000313" key="9">
    <source>
        <dbReference type="EMBL" id="RRW32148.1"/>
    </source>
</evidence>
<evidence type="ECO:0000259" key="7">
    <source>
        <dbReference type="PROSITE" id="PS50850"/>
    </source>
</evidence>
<feature type="transmembrane region" description="Helical" evidence="6">
    <location>
        <begin position="12"/>
        <end position="30"/>
    </location>
</feature>
<accession>A0A379JUQ8</accession>
<dbReference type="InterPro" id="IPR044770">
    <property type="entry name" value="MFS_spinster-like"/>
</dbReference>
<dbReference type="EMBL" id="RHRS01000054">
    <property type="protein sequence ID" value="RRW32148.1"/>
    <property type="molecule type" value="Genomic_DNA"/>
</dbReference>
<feature type="transmembrane region" description="Helical" evidence="6">
    <location>
        <begin position="53"/>
        <end position="72"/>
    </location>
</feature>
<feature type="transmembrane region" description="Helical" evidence="6">
    <location>
        <begin position="84"/>
        <end position="106"/>
    </location>
</feature>
<name>A0A379JUQ8_ECTOL</name>
<evidence type="ECO:0000256" key="3">
    <source>
        <dbReference type="ARBA" id="ARBA00022692"/>
    </source>
</evidence>
<dbReference type="PROSITE" id="PS50850">
    <property type="entry name" value="MFS"/>
    <property type="match status" value="1"/>
</dbReference>
<reference evidence="10 11" key="1">
    <citation type="submission" date="2018-06" db="EMBL/GenBank/DDBJ databases">
        <authorList>
            <consortium name="Pathogen Informatics"/>
            <person name="Doyle S."/>
        </authorList>
    </citation>
    <scope>NUCLEOTIDE SEQUENCE [LARGE SCALE GENOMIC DNA]</scope>
    <source>
        <strain evidence="10 11">NCTC10692</strain>
    </source>
</reference>
<organism evidence="10 11">
    <name type="scientific">Ectopseudomonas oleovorans</name>
    <name type="common">Pseudomonas oleovorans</name>
    <dbReference type="NCBI Taxonomy" id="301"/>
    <lineage>
        <taxon>Bacteria</taxon>
        <taxon>Pseudomonadati</taxon>
        <taxon>Pseudomonadota</taxon>
        <taxon>Gammaproteobacteria</taxon>
        <taxon>Pseudomonadales</taxon>
        <taxon>Pseudomonadaceae</taxon>
        <taxon>Ectopseudomonas</taxon>
    </lineage>
</organism>
<keyword evidence="4 6" id="KW-1133">Transmembrane helix</keyword>
<evidence type="ECO:0000313" key="11">
    <source>
        <dbReference type="Proteomes" id="UP000255303"/>
    </source>
</evidence>
<feature type="transmembrane region" description="Helical" evidence="6">
    <location>
        <begin position="334"/>
        <end position="356"/>
    </location>
</feature>
<feature type="domain" description="Major facilitator superfamily (MFS) profile" evidence="7">
    <location>
        <begin position="17"/>
        <end position="425"/>
    </location>
</feature>
<feature type="transmembrane region" description="Helical" evidence="6">
    <location>
        <begin position="237"/>
        <end position="257"/>
    </location>
</feature>
<dbReference type="Proteomes" id="UP000272833">
    <property type="component" value="Unassembled WGS sequence"/>
</dbReference>
<dbReference type="InterPro" id="IPR011701">
    <property type="entry name" value="MFS"/>
</dbReference>
<dbReference type="EMBL" id="UGUV01000002">
    <property type="protein sequence ID" value="SUD52245.1"/>
    <property type="molecule type" value="Genomic_DNA"/>
</dbReference>
<dbReference type="GO" id="GO:0016020">
    <property type="term" value="C:membrane"/>
    <property type="evidence" value="ECO:0007669"/>
    <property type="project" value="UniProtKB-SubCell"/>
</dbReference>
<feature type="transmembrane region" description="Helical" evidence="6">
    <location>
        <begin position="269"/>
        <end position="290"/>
    </location>
</feature>
<dbReference type="EMBL" id="JAOCJE010000001">
    <property type="protein sequence ID" value="MDH1340186.1"/>
    <property type="molecule type" value="Genomic_DNA"/>
</dbReference>
<protein>
    <submittedName>
        <fullName evidence="8">MFS transporter</fullName>
    </submittedName>
    <submittedName>
        <fullName evidence="10">Major facilitator superfamily transporter</fullName>
    </submittedName>
</protein>
<feature type="transmembrane region" description="Helical" evidence="6">
    <location>
        <begin position="143"/>
        <end position="165"/>
    </location>
</feature>
<dbReference type="CDD" id="cd17328">
    <property type="entry name" value="MFS_spinster_like"/>
    <property type="match status" value="1"/>
</dbReference>
<feature type="transmembrane region" description="Helical" evidence="6">
    <location>
        <begin position="404"/>
        <end position="422"/>
    </location>
</feature>
<keyword evidence="5 6" id="KW-0472">Membrane</keyword>
<keyword evidence="3 6" id="KW-0812">Transmembrane</keyword>
<dbReference type="Gene3D" id="1.20.1250.20">
    <property type="entry name" value="MFS general substrate transporter like domains"/>
    <property type="match status" value="1"/>
</dbReference>
<reference evidence="8" key="3">
    <citation type="submission" date="2022-09" db="EMBL/GenBank/DDBJ databases">
        <title>Intensive care unit water sources are persistently colonized with multi-drug resistant bacteria and are the site of extensive horizontal gene transfer of antibiotic resistance genes.</title>
        <authorList>
            <person name="Diorio-Toth L."/>
        </authorList>
    </citation>
    <scope>NUCLEOTIDE SEQUENCE</scope>
    <source>
        <strain evidence="8">GD03704</strain>
    </source>
</reference>
<feature type="transmembrane region" description="Helical" evidence="6">
    <location>
        <begin position="185"/>
        <end position="206"/>
    </location>
</feature>
<evidence type="ECO:0000256" key="5">
    <source>
        <dbReference type="ARBA" id="ARBA00023136"/>
    </source>
</evidence>
<evidence type="ECO:0000256" key="6">
    <source>
        <dbReference type="SAM" id="Phobius"/>
    </source>
</evidence>
<dbReference type="SUPFAM" id="SSF103473">
    <property type="entry name" value="MFS general substrate transporter"/>
    <property type="match status" value="1"/>
</dbReference>
<dbReference type="InterPro" id="IPR036259">
    <property type="entry name" value="MFS_trans_sf"/>
</dbReference>
<dbReference type="InterPro" id="IPR020846">
    <property type="entry name" value="MFS_dom"/>
</dbReference>
<feature type="transmembrane region" description="Helical" evidence="6">
    <location>
        <begin position="310"/>
        <end position="328"/>
    </location>
</feature>
<comment type="subcellular location">
    <subcellularLocation>
        <location evidence="1">Membrane</location>
        <topology evidence="1">Multi-pass membrane protein</topology>
    </subcellularLocation>
</comment>
<evidence type="ECO:0000256" key="4">
    <source>
        <dbReference type="ARBA" id="ARBA00022989"/>
    </source>
</evidence>
<dbReference type="Proteomes" id="UP001161697">
    <property type="component" value="Unassembled WGS sequence"/>
</dbReference>
<keyword evidence="2" id="KW-0813">Transport</keyword>
<dbReference type="Proteomes" id="UP000255303">
    <property type="component" value="Unassembled WGS sequence"/>
</dbReference>
<evidence type="ECO:0000313" key="8">
    <source>
        <dbReference type="EMBL" id="MDH1340186.1"/>
    </source>
</evidence>
<dbReference type="GO" id="GO:0022857">
    <property type="term" value="F:transmembrane transporter activity"/>
    <property type="evidence" value="ECO:0007669"/>
    <property type="project" value="InterPro"/>
</dbReference>
<dbReference type="PANTHER" id="PTHR23505:SF79">
    <property type="entry name" value="PROTEIN SPINSTER"/>
    <property type="match status" value="1"/>
</dbReference>
<gene>
    <name evidence="10" type="primary">yjjL</name>
    <name evidence="9" type="ORF">EGJ44_17485</name>
    <name evidence="8" type="ORF">N5J11_13260</name>
    <name evidence="10" type="ORF">NCTC10692_02722</name>
</gene>
<evidence type="ECO:0000256" key="1">
    <source>
        <dbReference type="ARBA" id="ARBA00004141"/>
    </source>
</evidence>
<evidence type="ECO:0000313" key="12">
    <source>
        <dbReference type="Proteomes" id="UP000272833"/>
    </source>
</evidence>
<proteinExistence type="predicted"/>
<dbReference type="AlphaFoldDB" id="A0A379JUQ8"/>
<dbReference type="Pfam" id="PF07690">
    <property type="entry name" value="MFS_1"/>
    <property type="match status" value="1"/>
</dbReference>